<proteinExistence type="predicted"/>
<feature type="compositionally biased region" description="Acidic residues" evidence="3">
    <location>
        <begin position="227"/>
        <end position="237"/>
    </location>
</feature>
<dbReference type="Pfam" id="PF00018">
    <property type="entry name" value="SH3_1"/>
    <property type="match status" value="1"/>
</dbReference>
<dbReference type="GO" id="GO:0033565">
    <property type="term" value="C:ESCRT-0 complex"/>
    <property type="evidence" value="ECO:0000318"/>
    <property type="project" value="GO_Central"/>
</dbReference>
<dbReference type="RefSeq" id="NP_986972.1">
    <property type="nucleotide sequence ID" value="NM_212034.1"/>
</dbReference>
<feature type="compositionally biased region" description="Basic and acidic residues" evidence="3">
    <location>
        <begin position="581"/>
        <end position="609"/>
    </location>
</feature>
<sequence>MNAAKEPEVPFDVIAKYTYESIHDGDLNFEDGQRIEVISIEDNQWYYGHFVDGAGNEQEGIFPKNYVEVAQDDIHSAPTGGIGMHAGHFPSLDPAAQMPYAVEARREERREAPELVKLHAGPVFTPETTPVTARDSKLARGSAVIGEESSAGVVEPPQFSFKERLALLQEHQRRESELLKRIHAERTQEDADTLHEGAARRSSFLDLDYAYPAGADETDTQRVAEKEAEEEDEEEDNAGLKLSEESRRAAIRNRMAVLSTAGRFGVAGAFNPFSVAVAAGLEAEPQPRAAEARKEEPVAAPIPVLPGATGASLNFRRSSETTAYSTQADQPLEDSGSELGVGDKSDDISLNLNPMSIDTPGNLADEESEAYFDKEADIGSGFKSADTVTTGPETSEAIIASLASKIVMPRLTSEDPSEDYQLHAKLVAEVPSLAGIGRDSTTSDRVSPTRNERDISSPVSPSGRAFKGSLDSARSSKDFGASSKVAPSLANFATIAPTPAPKVSHTSSTSASPTRRKSPSPVSEATAKKAAPPPPPSTVGAHTDLEAPTMAPPPPPIGHLEDAKEPSVSFGKSSKSYKSRSLREFAGRSMREQHASVRETTRSVVDRPKSTALEPAKVSLQPARTLEPKRTPNAISKFAPPPPPPTNTTVTMPTSSTQIGAVLDLSTKDSVDDGLIGDAHEPTIKFERDDTWWLEKTVPKSLVNSRGKFIWEVDEKLIEKRHGARMVCRDFYFLFEDYSQLHSCVVYNEQDSIHTVKYWEEVIPFDPEEALAVESTDMNSQLFAKAYDMLGKTTKKFIPTLFSELPSLIPPIESCTYGVTVLTYDAGGTLDSEAMKSVKLGDLLVIMSGHFVTHARLLHRSKFEVTPDKPRVSIISEYDYNKKKIRVIEDHNGKVRQGSYKLSEFVKGQMKICRAVTRNVVGW</sequence>
<organism evidence="5 6">
    <name type="scientific">Eremothecium gossypii (strain ATCC 10895 / CBS 109.51 / FGSC 9923 / NRRL Y-1056)</name>
    <name type="common">Yeast</name>
    <name type="synonym">Ashbya gossypii</name>
    <dbReference type="NCBI Taxonomy" id="284811"/>
    <lineage>
        <taxon>Eukaryota</taxon>
        <taxon>Fungi</taxon>
        <taxon>Dikarya</taxon>
        <taxon>Ascomycota</taxon>
        <taxon>Saccharomycotina</taxon>
        <taxon>Saccharomycetes</taxon>
        <taxon>Saccharomycetales</taxon>
        <taxon>Saccharomycetaceae</taxon>
        <taxon>Eremothecium</taxon>
    </lineage>
</organism>
<dbReference type="FunFam" id="2.30.30.40:FF:000316">
    <property type="entry name" value="Myosin tail region-interacting protein MTI1"/>
    <property type="match status" value="1"/>
</dbReference>
<dbReference type="Proteomes" id="UP000000591">
    <property type="component" value="Chromosome VII"/>
</dbReference>
<dbReference type="GO" id="GO:0043328">
    <property type="term" value="P:protein transport to vacuole involved in ubiquitin-dependent protein catabolic process via the multivesicular body sorting pathway"/>
    <property type="evidence" value="ECO:0000318"/>
    <property type="project" value="GO_Central"/>
</dbReference>
<feature type="compositionally biased region" description="Polar residues" evidence="3">
    <location>
        <begin position="504"/>
        <end position="513"/>
    </location>
</feature>
<dbReference type="STRING" id="284811.Q74Z97"/>
<dbReference type="InterPro" id="IPR001452">
    <property type="entry name" value="SH3_domain"/>
</dbReference>
<gene>
    <name evidence="5" type="ORF">AGOS_AGR306C</name>
</gene>
<dbReference type="AlphaFoldDB" id="Q74Z97"/>
<evidence type="ECO:0000313" key="5">
    <source>
        <dbReference type="EMBL" id="AAS54796.1"/>
    </source>
</evidence>
<evidence type="ECO:0000256" key="3">
    <source>
        <dbReference type="SAM" id="MobiDB-lite"/>
    </source>
</evidence>
<feature type="compositionally biased region" description="Polar residues" evidence="3">
    <location>
        <begin position="439"/>
        <end position="449"/>
    </location>
</feature>
<dbReference type="OrthoDB" id="207120at2759"/>
<dbReference type="PROSITE" id="PS50002">
    <property type="entry name" value="SH3"/>
    <property type="match status" value="1"/>
</dbReference>
<dbReference type="InterPro" id="IPR036028">
    <property type="entry name" value="SH3-like_dom_sf"/>
</dbReference>
<keyword evidence="1 2" id="KW-0728">SH3 domain</keyword>
<dbReference type="CDD" id="cd11887">
    <property type="entry name" value="SH3_Bbc1"/>
    <property type="match status" value="1"/>
</dbReference>
<protein>
    <submittedName>
        <fullName evidence="5">AGR306Cp</fullName>
    </submittedName>
</protein>
<name>Q74Z97_EREGS</name>
<dbReference type="OMA" id="KAIFEYK"/>
<dbReference type="InterPro" id="IPR057402">
    <property type="entry name" value="AIM3_BBC1_C"/>
</dbReference>
<dbReference type="KEGG" id="ago:AGOS_AGR306C"/>
<dbReference type="eggNOG" id="ENOG502R16K">
    <property type="taxonomic scope" value="Eukaryota"/>
</dbReference>
<feature type="region of interest" description="Disordered" evidence="3">
    <location>
        <begin position="497"/>
        <end position="651"/>
    </location>
</feature>
<dbReference type="FunCoup" id="Q74Z97">
    <property type="interactions" value="212"/>
</dbReference>
<feature type="region of interest" description="Disordered" evidence="3">
    <location>
        <begin position="435"/>
        <end position="481"/>
    </location>
</feature>
<keyword evidence="6" id="KW-1185">Reference proteome</keyword>
<dbReference type="SMART" id="SM00326">
    <property type="entry name" value="SH3"/>
    <property type="match status" value="1"/>
</dbReference>
<dbReference type="GeneID" id="4623275"/>
<reference evidence="6" key="2">
    <citation type="journal article" date="2013" name="G3 (Bethesda)">
        <title>Genomes of Ashbya fungi isolated from insects reveal four mating-type loci, numerous translocations, lack of transposons, and distinct gene duplications.</title>
        <authorList>
            <person name="Dietrich F.S."/>
            <person name="Voegeli S."/>
            <person name="Kuo S."/>
            <person name="Philippsen P."/>
        </authorList>
    </citation>
    <scope>GENOME REANNOTATION</scope>
    <source>
        <strain evidence="6">ATCC 10895 / CBS 109.51 / FGSC 9923 / NRRL Y-1056</strain>
    </source>
</reference>
<dbReference type="Gene3D" id="2.30.30.40">
    <property type="entry name" value="SH3 Domains"/>
    <property type="match status" value="1"/>
</dbReference>
<dbReference type="EMBL" id="AE016820">
    <property type="protein sequence ID" value="AAS54796.1"/>
    <property type="molecule type" value="Genomic_DNA"/>
</dbReference>
<dbReference type="Pfam" id="PF25459">
    <property type="entry name" value="AIM3_BBC1_C"/>
    <property type="match status" value="1"/>
</dbReference>
<dbReference type="InterPro" id="IPR035552">
    <property type="entry name" value="Mti1_SH3"/>
</dbReference>
<feature type="compositionally biased region" description="Polar residues" evidence="3">
    <location>
        <begin position="311"/>
        <end position="329"/>
    </location>
</feature>
<feature type="domain" description="SH3" evidence="4">
    <location>
        <begin position="8"/>
        <end position="72"/>
    </location>
</feature>
<feature type="region of interest" description="Disordered" evidence="3">
    <location>
        <begin position="215"/>
        <end position="244"/>
    </location>
</feature>
<dbReference type="InParanoid" id="Q74Z97"/>
<evidence type="ECO:0000256" key="1">
    <source>
        <dbReference type="ARBA" id="ARBA00022443"/>
    </source>
</evidence>
<feature type="region of interest" description="Disordered" evidence="3">
    <location>
        <begin position="287"/>
        <end position="347"/>
    </location>
</feature>
<reference evidence="5 6" key="1">
    <citation type="journal article" date="2004" name="Science">
        <title>The Ashbya gossypii genome as a tool for mapping the ancient Saccharomyces cerevisiae genome.</title>
        <authorList>
            <person name="Dietrich F.S."/>
            <person name="Voegeli S."/>
            <person name="Brachat S."/>
            <person name="Lerch A."/>
            <person name="Gates K."/>
            <person name="Steiner S."/>
            <person name="Mohr C."/>
            <person name="Pohlmann R."/>
            <person name="Luedi P."/>
            <person name="Choi S."/>
            <person name="Wing R.A."/>
            <person name="Flavier A."/>
            <person name="Gaffney T.D."/>
            <person name="Philippsen P."/>
        </authorList>
    </citation>
    <scope>NUCLEOTIDE SEQUENCE [LARGE SCALE GENOMIC DNA]</scope>
    <source>
        <strain evidence="6">ATCC 10895 / CBS 109.51 / FGSC 9923 / NRRL Y-1056</strain>
    </source>
</reference>
<evidence type="ECO:0000259" key="4">
    <source>
        <dbReference type="PROSITE" id="PS50002"/>
    </source>
</evidence>
<evidence type="ECO:0000313" key="6">
    <source>
        <dbReference type="Proteomes" id="UP000000591"/>
    </source>
</evidence>
<evidence type="ECO:0000256" key="2">
    <source>
        <dbReference type="PROSITE-ProRule" id="PRU00192"/>
    </source>
</evidence>
<dbReference type="SUPFAM" id="SSF50044">
    <property type="entry name" value="SH3-domain"/>
    <property type="match status" value="1"/>
</dbReference>
<accession>Q74Z97</accession>
<dbReference type="HOGENOM" id="CLU_003021_0_0_1"/>